<dbReference type="PANTHER" id="PTHR45138:SF9">
    <property type="entry name" value="DIGUANYLATE CYCLASE DGCM-RELATED"/>
    <property type="match status" value="1"/>
</dbReference>
<dbReference type="InterPro" id="IPR000014">
    <property type="entry name" value="PAS"/>
</dbReference>
<dbReference type="InterPro" id="IPR035965">
    <property type="entry name" value="PAS-like_dom_sf"/>
</dbReference>
<dbReference type="Gene3D" id="1.10.3210.10">
    <property type="entry name" value="Hypothetical protein af1432"/>
    <property type="match status" value="1"/>
</dbReference>
<dbReference type="InterPro" id="IPR043128">
    <property type="entry name" value="Rev_trsase/Diguanyl_cyclase"/>
</dbReference>
<dbReference type="Proteomes" id="UP000198324">
    <property type="component" value="Unassembled WGS sequence"/>
</dbReference>
<evidence type="ECO:0000313" key="5">
    <source>
        <dbReference type="EMBL" id="SNR68738.1"/>
    </source>
</evidence>
<dbReference type="InterPro" id="IPR013976">
    <property type="entry name" value="HDOD"/>
</dbReference>
<evidence type="ECO:0000259" key="4">
    <source>
        <dbReference type="PROSITE" id="PS51833"/>
    </source>
</evidence>
<dbReference type="CDD" id="cd01949">
    <property type="entry name" value="GGDEF"/>
    <property type="match status" value="1"/>
</dbReference>
<dbReference type="InterPro" id="IPR050469">
    <property type="entry name" value="Diguanylate_Cyclase"/>
</dbReference>
<comment type="catalytic activity">
    <reaction evidence="2">
        <text>2 GTP = 3',3'-c-di-GMP + 2 diphosphate</text>
        <dbReference type="Rhea" id="RHEA:24898"/>
        <dbReference type="ChEBI" id="CHEBI:33019"/>
        <dbReference type="ChEBI" id="CHEBI:37565"/>
        <dbReference type="ChEBI" id="CHEBI:58805"/>
        <dbReference type="EC" id="2.7.7.65"/>
    </reaction>
</comment>
<dbReference type="RefSeq" id="WP_179216870.1">
    <property type="nucleotide sequence ID" value="NZ_FZOC01000001.1"/>
</dbReference>
<reference evidence="5 6" key="1">
    <citation type="submission" date="2017-06" db="EMBL/GenBank/DDBJ databases">
        <authorList>
            <person name="Kim H.J."/>
            <person name="Triplett B.A."/>
        </authorList>
    </citation>
    <scope>NUCLEOTIDE SEQUENCE [LARGE SCALE GENOMIC DNA]</scope>
    <source>
        <strain evidence="5 6">DSM 13116</strain>
    </source>
</reference>
<evidence type="ECO:0000313" key="6">
    <source>
        <dbReference type="Proteomes" id="UP000198324"/>
    </source>
</evidence>
<dbReference type="Pfam" id="PF13188">
    <property type="entry name" value="PAS_8"/>
    <property type="match status" value="1"/>
</dbReference>
<dbReference type="Pfam" id="PF08668">
    <property type="entry name" value="HDOD"/>
    <property type="match status" value="1"/>
</dbReference>
<protein>
    <recommendedName>
        <fullName evidence="1">diguanylate cyclase</fullName>
        <ecNumber evidence="1">2.7.7.65</ecNumber>
    </recommendedName>
</protein>
<dbReference type="SMART" id="SM00267">
    <property type="entry name" value="GGDEF"/>
    <property type="match status" value="1"/>
</dbReference>
<dbReference type="PROSITE" id="PS50887">
    <property type="entry name" value="GGDEF"/>
    <property type="match status" value="1"/>
</dbReference>
<sequence length="838" mass="92934">MAGNLLLNSPHLLQRLSLSPVMLRLMQEALKPEPDFGVMGETLRLDPALATTVLNLVNSAFYGLPQKVTDLSRAALVLGSREILKVAVSMTLHKDLESGFPECHYDFYPDWRLVTWSSIAAELLAQKLCPAQADQAYLCCLLKDVSLLFLRCAASEYLPEPEQRDRLTVLERGQLDREAEAWGMNHAALSQMLLVRWGIPAEICESVRFHHAVDSLADLPPLAQAVALATQWSEVELGHVSGPFGVVQFEGLLRTVLGLSEREVEEFRKRCLERFRSMLGSLGIAEGEENRAYYRHSVKIMQGFCFLSMDLLTVEGGLSSVARVLGKHIKLNWDVKSWDVALRAPQSQGYRLYHLTPSGSLERTDGLFRPGAIPWRLRTSGLEISCSGTRLGELRLGEATLTREDMTNLSLYLRFFAQGFEHYSARQAVLEEKALAFDAIPVGVARLDAQGRVVEANGRLSRFLSLCPSAKGRPLVELLPSRLPAETCSAFAAFVTDVDRERYAAIDYFLGVDQDGAARDGVLYLSAHRQPDGGFLVLFEDLRELSELEVQTLRRKSFLERLVSSMHELVLTVSPSGVVEYCSQMELGLAGRDFLEVFSPAVSHVDGWGPELLEAEGHAHVEVLLHAQGGAELPYELSFAPLGGKPEGAAPRSRECLVVGRDLTQIRRLEAKLKARALLDGLTGLYNHYQFHATLEREVARSRRTGRGLGLVFFDLDRFKEVNDSKGHAAGDEVLKSVAGLLLRLVRQGMDHPCRYGGDEFAVIVTEVDRERLAAIARRIREDVRVQLRDLVSVSLGFSYLRDDDSAKSLLKRVDNWAYAAKAAGGDAMVGDDGPVLR</sequence>
<dbReference type="InterPro" id="IPR029787">
    <property type="entry name" value="Nucleotide_cyclase"/>
</dbReference>
<dbReference type="NCBIfam" id="TIGR00254">
    <property type="entry name" value="GGDEF"/>
    <property type="match status" value="1"/>
</dbReference>
<accession>A0A238YD50</accession>
<organism evidence="5 6">
    <name type="scientific">Humidesulfovibrio mexicanus</name>
    <dbReference type="NCBI Taxonomy" id="147047"/>
    <lineage>
        <taxon>Bacteria</taxon>
        <taxon>Pseudomonadati</taxon>
        <taxon>Thermodesulfobacteriota</taxon>
        <taxon>Desulfovibrionia</taxon>
        <taxon>Desulfovibrionales</taxon>
        <taxon>Desulfovibrionaceae</taxon>
        <taxon>Humidesulfovibrio</taxon>
    </lineage>
</organism>
<dbReference type="PROSITE" id="PS51833">
    <property type="entry name" value="HDOD"/>
    <property type="match status" value="1"/>
</dbReference>
<feature type="domain" description="GGDEF" evidence="3">
    <location>
        <begin position="707"/>
        <end position="834"/>
    </location>
</feature>
<gene>
    <name evidence="5" type="ORF">SAMN04488503_0865</name>
</gene>
<dbReference type="EMBL" id="FZOC01000001">
    <property type="protein sequence ID" value="SNR68738.1"/>
    <property type="molecule type" value="Genomic_DNA"/>
</dbReference>
<name>A0A238YD50_9BACT</name>
<evidence type="ECO:0000256" key="2">
    <source>
        <dbReference type="ARBA" id="ARBA00034247"/>
    </source>
</evidence>
<dbReference type="SUPFAM" id="SSF55073">
    <property type="entry name" value="Nucleotide cyclase"/>
    <property type="match status" value="1"/>
</dbReference>
<dbReference type="EC" id="2.7.7.65" evidence="1"/>
<dbReference type="PANTHER" id="PTHR45138">
    <property type="entry name" value="REGULATORY COMPONENTS OF SENSORY TRANSDUCTION SYSTEM"/>
    <property type="match status" value="1"/>
</dbReference>
<evidence type="ECO:0000259" key="3">
    <source>
        <dbReference type="PROSITE" id="PS50887"/>
    </source>
</evidence>
<dbReference type="SUPFAM" id="SSF109604">
    <property type="entry name" value="HD-domain/PDEase-like"/>
    <property type="match status" value="1"/>
</dbReference>
<evidence type="ECO:0000256" key="1">
    <source>
        <dbReference type="ARBA" id="ARBA00012528"/>
    </source>
</evidence>
<dbReference type="SUPFAM" id="SSF55785">
    <property type="entry name" value="PYP-like sensor domain (PAS domain)"/>
    <property type="match status" value="1"/>
</dbReference>
<proteinExistence type="predicted"/>
<feature type="domain" description="HDOD" evidence="4">
    <location>
        <begin position="15"/>
        <end position="213"/>
    </location>
</feature>
<dbReference type="Gene3D" id="3.30.70.270">
    <property type="match status" value="1"/>
</dbReference>
<keyword evidence="6" id="KW-1185">Reference proteome</keyword>
<dbReference type="AlphaFoldDB" id="A0A238YD50"/>
<dbReference type="GO" id="GO:0052621">
    <property type="term" value="F:diguanylate cyclase activity"/>
    <property type="evidence" value="ECO:0007669"/>
    <property type="project" value="UniProtKB-EC"/>
</dbReference>
<dbReference type="InterPro" id="IPR000160">
    <property type="entry name" value="GGDEF_dom"/>
</dbReference>
<dbReference type="Pfam" id="PF00990">
    <property type="entry name" value="GGDEF"/>
    <property type="match status" value="1"/>
</dbReference>